<dbReference type="PANTHER" id="PTHR33204:SF39">
    <property type="entry name" value="TRANSCRIPTIONAL REGULATORY PROTEIN"/>
    <property type="match status" value="1"/>
</dbReference>
<dbReference type="InterPro" id="IPR036388">
    <property type="entry name" value="WH-like_DNA-bd_sf"/>
</dbReference>
<dbReference type="RefSeq" id="WP_172237301.1">
    <property type="nucleotide sequence ID" value="NZ_JABFDP010000015.1"/>
</dbReference>
<accession>A0ABS5G5A1</accession>
<dbReference type="InterPro" id="IPR002577">
    <property type="entry name" value="HTH_HxlR"/>
</dbReference>
<evidence type="ECO:0000259" key="4">
    <source>
        <dbReference type="PROSITE" id="PS51118"/>
    </source>
</evidence>
<sequence length="144" mass="16114">MKGTTSATAPSDVPAPAEGVRAWKEKFVSIEDCPIRTVINQIGDKWSVLILAVLGTRPHRFGELRREIDDISQRMLTQTLRDLQRDGLIARRVIPTVPPSVEYSVTALGQSLLEPMSRLIGWAEQHQAEIKRSRQRFDASVAPD</sequence>
<organism evidence="5 6">
    <name type="scientific">Bradyrhizobium denitrificans</name>
    <dbReference type="NCBI Taxonomy" id="2734912"/>
    <lineage>
        <taxon>Bacteria</taxon>
        <taxon>Pseudomonadati</taxon>
        <taxon>Pseudomonadota</taxon>
        <taxon>Alphaproteobacteria</taxon>
        <taxon>Hyphomicrobiales</taxon>
        <taxon>Nitrobacteraceae</taxon>
        <taxon>Bradyrhizobium</taxon>
    </lineage>
</organism>
<dbReference type="InterPro" id="IPR036390">
    <property type="entry name" value="WH_DNA-bd_sf"/>
</dbReference>
<evidence type="ECO:0000256" key="3">
    <source>
        <dbReference type="ARBA" id="ARBA00023163"/>
    </source>
</evidence>
<keyword evidence="3" id="KW-0804">Transcription</keyword>
<gene>
    <name evidence="5" type="ORF">JQ619_12005</name>
</gene>
<dbReference type="EMBL" id="JAFCLK010000010">
    <property type="protein sequence ID" value="MBR1136492.1"/>
    <property type="molecule type" value="Genomic_DNA"/>
</dbReference>
<evidence type="ECO:0000256" key="1">
    <source>
        <dbReference type="ARBA" id="ARBA00023015"/>
    </source>
</evidence>
<keyword evidence="6" id="KW-1185">Reference proteome</keyword>
<dbReference type="SUPFAM" id="SSF46785">
    <property type="entry name" value="Winged helix' DNA-binding domain"/>
    <property type="match status" value="1"/>
</dbReference>
<dbReference type="PROSITE" id="PS51118">
    <property type="entry name" value="HTH_HXLR"/>
    <property type="match status" value="1"/>
</dbReference>
<keyword evidence="1" id="KW-0805">Transcription regulation</keyword>
<feature type="domain" description="HTH hxlR-type" evidence="4">
    <location>
        <begin position="33"/>
        <end position="131"/>
    </location>
</feature>
<dbReference type="PANTHER" id="PTHR33204">
    <property type="entry name" value="TRANSCRIPTIONAL REGULATOR, MARR FAMILY"/>
    <property type="match status" value="1"/>
</dbReference>
<dbReference type="Pfam" id="PF01638">
    <property type="entry name" value="HxlR"/>
    <property type="match status" value="1"/>
</dbReference>
<proteinExistence type="predicted"/>
<dbReference type="Gene3D" id="1.10.10.10">
    <property type="entry name" value="Winged helix-like DNA-binding domain superfamily/Winged helix DNA-binding domain"/>
    <property type="match status" value="1"/>
</dbReference>
<protein>
    <submittedName>
        <fullName evidence="5">Helix-turn-helix transcriptional regulator</fullName>
    </submittedName>
</protein>
<evidence type="ECO:0000313" key="5">
    <source>
        <dbReference type="EMBL" id="MBR1136492.1"/>
    </source>
</evidence>
<keyword evidence="2" id="KW-0238">DNA-binding</keyword>
<dbReference type="Proteomes" id="UP001314635">
    <property type="component" value="Unassembled WGS sequence"/>
</dbReference>
<comment type="caution">
    <text evidence="5">The sequence shown here is derived from an EMBL/GenBank/DDBJ whole genome shotgun (WGS) entry which is preliminary data.</text>
</comment>
<name>A0ABS5G5A1_9BRAD</name>
<evidence type="ECO:0000256" key="2">
    <source>
        <dbReference type="ARBA" id="ARBA00023125"/>
    </source>
</evidence>
<evidence type="ECO:0000313" key="6">
    <source>
        <dbReference type="Proteomes" id="UP001314635"/>
    </source>
</evidence>
<reference evidence="6" key="1">
    <citation type="journal article" date="2021" name="ISME J.">
        <title>Evolutionary origin and ecological implication of a unique nif island in free-living Bradyrhizobium lineages.</title>
        <authorList>
            <person name="Tao J."/>
        </authorList>
    </citation>
    <scope>NUCLEOTIDE SEQUENCE [LARGE SCALE GENOMIC DNA]</scope>
    <source>
        <strain evidence="6">SZCCT0094</strain>
    </source>
</reference>